<keyword evidence="4" id="KW-1185">Reference proteome</keyword>
<gene>
    <name evidence="3" type="ORF">Bca52824_005861</name>
</gene>
<name>A0A8X7WQY9_BRACI</name>
<proteinExistence type="predicted"/>
<reference evidence="3 4" key="1">
    <citation type="submission" date="2020-02" db="EMBL/GenBank/DDBJ databases">
        <authorList>
            <person name="Ma Q."/>
            <person name="Huang Y."/>
            <person name="Song X."/>
            <person name="Pei D."/>
        </authorList>
    </citation>
    <scope>NUCLEOTIDE SEQUENCE [LARGE SCALE GENOMIC DNA]</scope>
    <source>
        <strain evidence="3">Sxm20200214</strain>
        <tissue evidence="3">Leaf</tissue>
    </source>
</reference>
<evidence type="ECO:0000313" key="4">
    <source>
        <dbReference type="Proteomes" id="UP000886595"/>
    </source>
</evidence>
<evidence type="ECO:0000313" key="3">
    <source>
        <dbReference type="EMBL" id="KAG2334681.1"/>
    </source>
</evidence>
<organism evidence="3 4">
    <name type="scientific">Brassica carinata</name>
    <name type="common">Ethiopian mustard</name>
    <name type="synonym">Abyssinian cabbage</name>
    <dbReference type="NCBI Taxonomy" id="52824"/>
    <lineage>
        <taxon>Eukaryota</taxon>
        <taxon>Viridiplantae</taxon>
        <taxon>Streptophyta</taxon>
        <taxon>Embryophyta</taxon>
        <taxon>Tracheophyta</taxon>
        <taxon>Spermatophyta</taxon>
        <taxon>Magnoliopsida</taxon>
        <taxon>eudicotyledons</taxon>
        <taxon>Gunneridae</taxon>
        <taxon>Pentapetalae</taxon>
        <taxon>rosids</taxon>
        <taxon>malvids</taxon>
        <taxon>Brassicales</taxon>
        <taxon>Brassicaceae</taxon>
        <taxon>Brassiceae</taxon>
        <taxon>Brassica</taxon>
    </lineage>
</organism>
<feature type="compositionally biased region" description="Basic and acidic residues" evidence="1">
    <location>
        <begin position="144"/>
        <end position="155"/>
    </location>
</feature>
<dbReference type="SUPFAM" id="SSF46689">
    <property type="entry name" value="Homeodomain-like"/>
    <property type="match status" value="1"/>
</dbReference>
<dbReference type="AlphaFoldDB" id="A0A8X7WQY9"/>
<dbReference type="PROSITE" id="PS50090">
    <property type="entry name" value="MYB_LIKE"/>
    <property type="match status" value="1"/>
</dbReference>
<feature type="domain" description="Myb-like" evidence="2">
    <location>
        <begin position="224"/>
        <end position="285"/>
    </location>
</feature>
<dbReference type="Gene3D" id="1.10.10.60">
    <property type="entry name" value="Homeodomain-like"/>
    <property type="match status" value="1"/>
</dbReference>
<dbReference type="EMBL" id="JAAMPC010000001">
    <property type="protein sequence ID" value="KAG2334681.1"/>
    <property type="molecule type" value="Genomic_DNA"/>
</dbReference>
<dbReference type="Proteomes" id="UP000886595">
    <property type="component" value="Unassembled WGS sequence"/>
</dbReference>
<sequence>MKTESFPVRSCRKSFDPYPPLPERFGSIEIDPDTVRPLKKRQCPLGEDKPLKSDDACIVCEVSEEGASSCCGVDCLLRFHEECLTPEFGGSEDLSNPLCPYCWFRVVALKSKSLREEAVSAENAVYKYLDKDTVSGQGLQGGDHAAECSSSKEDQFDNSSHQPEEGSDMEEEDKVIEDEVEASAEDDERVDADHDESAQVQTNEEDVSDHVASQPNTLRAFSFFNKNRRLLWTPEEEEMLRMGVKNFAAEANKNIPWRKILEMGQTVFQPTRTPADLKDKWRRQH</sequence>
<feature type="compositionally biased region" description="Acidic residues" evidence="1">
    <location>
        <begin position="165"/>
        <end position="190"/>
    </location>
</feature>
<dbReference type="PANTHER" id="PTHR47863:SF2">
    <property type="entry name" value="MYB-LIKE DOMAIN-CONTAINING PROTEIN"/>
    <property type="match status" value="1"/>
</dbReference>
<dbReference type="InterPro" id="IPR009057">
    <property type="entry name" value="Homeodomain-like_sf"/>
</dbReference>
<dbReference type="CDD" id="cd11660">
    <property type="entry name" value="SANT_TRF"/>
    <property type="match status" value="1"/>
</dbReference>
<protein>
    <recommendedName>
        <fullName evidence="2">Myb-like domain-containing protein</fullName>
    </recommendedName>
</protein>
<evidence type="ECO:0000256" key="1">
    <source>
        <dbReference type="SAM" id="MobiDB-lite"/>
    </source>
</evidence>
<accession>A0A8X7WQY9</accession>
<dbReference type="OrthoDB" id="608866at2759"/>
<dbReference type="InterPro" id="IPR001005">
    <property type="entry name" value="SANT/Myb"/>
</dbReference>
<dbReference type="PANTHER" id="PTHR47863">
    <property type="entry name" value="RING/FYVE/PHD ZINC FINGER SUPERFAMILY PROTEIN"/>
    <property type="match status" value="1"/>
</dbReference>
<feature type="region of interest" description="Disordered" evidence="1">
    <location>
        <begin position="138"/>
        <end position="212"/>
    </location>
</feature>
<evidence type="ECO:0000259" key="2">
    <source>
        <dbReference type="PROSITE" id="PS50090"/>
    </source>
</evidence>
<comment type="caution">
    <text evidence="3">The sequence shown here is derived from an EMBL/GenBank/DDBJ whole genome shotgun (WGS) entry which is preliminary data.</text>
</comment>